<accession>A0A5D2Q0X8</accession>
<dbReference type="Proteomes" id="UP000322667">
    <property type="component" value="Chromosome A06"/>
</dbReference>
<dbReference type="AlphaFoldDB" id="A0A5D2Q0X8"/>
<gene>
    <name evidence="1" type="ORF">ES332_A06G060000v1</name>
</gene>
<name>A0A5D2Q0X8_GOSTO</name>
<organism evidence="1 2">
    <name type="scientific">Gossypium tomentosum</name>
    <name type="common">Hawaiian cotton</name>
    <name type="synonym">Gossypium sandvicense</name>
    <dbReference type="NCBI Taxonomy" id="34277"/>
    <lineage>
        <taxon>Eukaryota</taxon>
        <taxon>Viridiplantae</taxon>
        <taxon>Streptophyta</taxon>
        <taxon>Embryophyta</taxon>
        <taxon>Tracheophyta</taxon>
        <taxon>Spermatophyta</taxon>
        <taxon>Magnoliopsida</taxon>
        <taxon>eudicotyledons</taxon>
        <taxon>Gunneridae</taxon>
        <taxon>Pentapetalae</taxon>
        <taxon>rosids</taxon>
        <taxon>malvids</taxon>
        <taxon>Malvales</taxon>
        <taxon>Malvaceae</taxon>
        <taxon>Malvoideae</taxon>
        <taxon>Gossypium</taxon>
    </lineage>
</organism>
<keyword evidence="2" id="KW-1185">Reference proteome</keyword>
<proteinExistence type="predicted"/>
<protein>
    <submittedName>
        <fullName evidence="1">Uncharacterized protein</fullName>
    </submittedName>
</protein>
<dbReference type="EMBL" id="CM017615">
    <property type="protein sequence ID" value="TYI21753.1"/>
    <property type="molecule type" value="Genomic_DNA"/>
</dbReference>
<evidence type="ECO:0000313" key="1">
    <source>
        <dbReference type="EMBL" id="TYI21753.1"/>
    </source>
</evidence>
<evidence type="ECO:0000313" key="2">
    <source>
        <dbReference type="Proteomes" id="UP000322667"/>
    </source>
</evidence>
<reference evidence="1 2" key="1">
    <citation type="submission" date="2019-07" db="EMBL/GenBank/DDBJ databases">
        <title>WGS assembly of Gossypium tomentosum.</title>
        <authorList>
            <person name="Chen Z.J."/>
            <person name="Sreedasyam A."/>
            <person name="Ando A."/>
            <person name="Song Q."/>
            <person name="De L."/>
            <person name="Hulse-Kemp A."/>
            <person name="Ding M."/>
            <person name="Ye W."/>
            <person name="Kirkbride R."/>
            <person name="Jenkins J."/>
            <person name="Plott C."/>
            <person name="Lovell J."/>
            <person name="Lin Y.-M."/>
            <person name="Vaughn R."/>
            <person name="Liu B."/>
            <person name="Li W."/>
            <person name="Simpson S."/>
            <person name="Scheffler B."/>
            <person name="Saski C."/>
            <person name="Grover C."/>
            <person name="Hu G."/>
            <person name="Conover J."/>
            <person name="Carlson J."/>
            <person name="Shu S."/>
            <person name="Boston L."/>
            <person name="Williams M."/>
            <person name="Peterson D."/>
            <person name="Mcgee K."/>
            <person name="Jones D."/>
            <person name="Wendel J."/>
            <person name="Stelly D."/>
            <person name="Grimwood J."/>
            <person name="Schmutz J."/>
        </authorList>
    </citation>
    <scope>NUCLEOTIDE SEQUENCE [LARGE SCALE GENOMIC DNA]</scope>
    <source>
        <strain evidence="1">7179.01</strain>
    </source>
</reference>
<sequence>MREYLSACARDNTLCGQFSLMVLNGKRCSELHVGGFGSNVVRIFLREKVVVLTRWRFWAMNVEYVARLAKGHHIDNTSRSNCSLPHAGCVKLNVDGAVESNFAGASTGGVIDMYWN</sequence>